<keyword evidence="4" id="KW-1185">Reference proteome</keyword>
<dbReference type="Proteomes" id="UP001497516">
    <property type="component" value="Chromosome 3"/>
</dbReference>
<dbReference type="EMBL" id="OZ034816">
    <property type="protein sequence ID" value="CAL1373810.1"/>
    <property type="molecule type" value="Genomic_DNA"/>
</dbReference>
<accession>A0AAV2DJP9</accession>
<evidence type="ECO:0000313" key="4">
    <source>
        <dbReference type="Proteomes" id="UP001497516"/>
    </source>
</evidence>
<name>A0AAV2DJP9_9ROSI</name>
<feature type="region of interest" description="Disordered" evidence="1">
    <location>
        <begin position="36"/>
        <end position="101"/>
    </location>
</feature>
<feature type="chain" id="PRO_5043673907" evidence="2">
    <location>
        <begin position="40"/>
        <end position="101"/>
    </location>
</feature>
<protein>
    <submittedName>
        <fullName evidence="3">Uncharacterized protein</fullName>
    </submittedName>
</protein>
<evidence type="ECO:0000256" key="1">
    <source>
        <dbReference type="SAM" id="MobiDB-lite"/>
    </source>
</evidence>
<proteinExistence type="predicted"/>
<keyword evidence="2" id="KW-0732">Signal</keyword>
<evidence type="ECO:0000313" key="3">
    <source>
        <dbReference type="EMBL" id="CAL1373810.1"/>
    </source>
</evidence>
<feature type="signal peptide" evidence="2">
    <location>
        <begin position="1"/>
        <end position="39"/>
    </location>
</feature>
<sequence length="101" mass="10591">MGVEHHLRHANNSSSPYCLATTLLLLVLVLTISTSTTTATTPHQRPPAEGLNSWKQAPPAPPAVGLGYRYSSSKAVDGDAFRPTNRGHSPGVGHDSPPTAP</sequence>
<dbReference type="AlphaFoldDB" id="A0AAV2DJP9"/>
<gene>
    <name evidence="3" type="ORF">LTRI10_LOCUS15719</name>
</gene>
<evidence type="ECO:0000256" key="2">
    <source>
        <dbReference type="SAM" id="SignalP"/>
    </source>
</evidence>
<organism evidence="3 4">
    <name type="scientific">Linum trigynum</name>
    <dbReference type="NCBI Taxonomy" id="586398"/>
    <lineage>
        <taxon>Eukaryota</taxon>
        <taxon>Viridiplantae</taxon>
        <taxon>Streptophyta</taxon>
        <taxon>Embryophyta</taxon>
        <taxon>Tracheophyta</taxon>
        <taxon>Spermatophyta</taxon>
        <taxon>Magnoliopsida</taxon>
        <taxon>eudicotyledons</taxon>
        <taxon>Gunneridae</taxon>
        <taxon>Pentapetalae</taxon>
        <taxon>rosids</taxon>
        <taxon>fabids</taxon>
        <taxon>Malpighiales</taxon>
        <taxon>Linaceae</taxon>
        <taxon>Linum</taxon>
    </lineage>
</organism>
<reference evidence="3 4" key="1">
    <citation type="submission" date="2024-04" db="EMBL/GenBank/DDBJ databases">
        <authorList>
            <person name="Fracassetti M."/>
        </authorList>
    </citation>
    <scope>NUCLEOTIDE SEQUENCE [LARGE SCALE GENOMIC DNA]</scope>
</reference>